<dbReference type="KEGG" id="dcr:108224310"/>
<dbReference type="PANTHER" id="PTHR16897">
    <property type="entry name" value="OS10G0105400 PROTEIN"/>
    <property type="match status" value="1"/>
</dbReference>
<dbReference type="EMBL" id="LNRQ01000006">
    <property type="protein sequence ID" value="KZM92772.1"/>
    <property type="molecule type" value="Genomic_DNA"/>
</dbReference>
<dbReference type="Proteomes" id="UP000077755">
    <property type="component" value="Chromosome 6"/>
</dbReference>
<proteinExistence type="predicted"/>
<feature type="compositionally biased region" description="Basic and acidic residues" evidence="1">
    <location>
        <begin position="860"/>
        <end position="873"/>
    </location>
</feature>
<organism evidence="2">
    <name type="scientific">Daucus carota subsp. sativus</name>
    <name type="common">Carrot</name>
    <dbReference type="NCBI Taxonomy" id="79200"/>
    <lineage>
        <taxon>Eukaryota</taxon>
        <taxon>Viridiplantae</taxon>
        <taxon>Streptophyta</taxon>
        <taxon>Embryophyta</taxon>
        <taxon>Tracheophyta</taxon>
        <taxon>Spermatophyta</taxon>
        <taxon>Magnoliopsida</taxon>
        <taxon>eudicotyledons</taxon>
        <taxon>Gunneridae</taxon>
        <taxon>Pentapetalae</taxon>
        <taxon>asterids</taxon>
        <taxon>campanulids</taxon>
        <taxon>Apiales</taxon>
        <taxon>Apiaceae</taxon>
        <taxon>Apioideae</taxon>
        <taxon>Scandiceae</taxon>
        <taxon>Daucinae</taxon>
        <taxon>Daucus</taxon>
        <taxon>Daucus sect. Daucus</taxon>
    </lineage>
</organism>
<dbReference type="EMBL" id="CP093348">
    <property type="protein sequence ID" value="WOH07210.1"/>
    <property type="molecule type" value="Genomic_DNA"/>
</dbReference>
<feature type="compositionally biased region" description="Low complexity" evidence="1">
    <location>
        <begin position="816"/>
        <end position="827"/>
    </location>
</feature>
<reference evidence="3" key="2">
    <citation type="submission" date="2022-03" db="EMBL/GenBank/DDBJ databases">
        <title>Draft title - Genomic analysis of global carrot germplasm unveils the trajectory of domestication and the origin of high carotenoid orange carrot.</title>
        <authorList>
            <person name="Iorizzo M."/>
            <person name="Ellison S."/>
            <person name="Senalik D."/>
            <person name="Macko-Podgorni A."/>
            <person name="Grzebelus D."/>
            <person name="Bostan H."/>
            <person name="Rolling W."/>
            <person name="Curaba J."/>
            <person name="Simon P."/>
        </authorList>
    </citation>
    <scope>NUCLEOTIDE SEQUENCE</scope>
    <source>
        <tissue evidence="3">Leaf</tissue>
    </source>
</reference>
<name>A0A161ZX52_DAUCS</name>
<evidence type="ECO:0000313" key="4">
    <source>
        <dbReference type="Proteomes" id="UP000077755"/>
    </source>
</evidence>
<gene>
    <name evidence="2" type="ORF">DCAR_019863</name>
    <name evidence="3" type="ORF">DCAR_0626639</name>
</gene>
<dbReference type="PANTHER" id="PTHR16897:SF2">
    <property type="entry name" value="OS03G0226600 PROTEIN"/>
    <property type="match status" value="1"/>
</dbReference>
<accession>A0A161ZX52</accession>
<dbReference type="AlphaFoldDB" id="A0A161ZX52"/>
<evidence type="ECO:0000256" key="1">
    <source>
        <dbReference type="SAM" id="MobiDB-lite"/>
    </source>
</evidence>
<dbReference type="OrthoDB" id="567691at2759"/>
<dbReference type="Gramene" id="KZM92772">
    <property type="protein sequence ID" value="KZM92772"/>
    <property type="gene ID" value="DCAR_019863"/>
</dbReference>
<reference evidence="2" key="1">
    <citation type="journal article" date="2016" name="Nat. Genet.">
        <title>A high-quality carrot genome assembly provides new insights into carotenoid accumulation and asterid genome evolution.</title>
        <authorList>
            <person name="Iorizzo M."/>
            <person name="Ellison S."/>
            <person name="Senalik D."/>
            <person name="Zeng P."/>
            <person name="Satapoomin P."/>
            <person name="Huang J."/>
            <person name="Bowman M."/>
            <person name="Iovene M."/>
            <person name="Sanseverino W."/>
            <person name="Cavagnaro P."/>
            <person name="Yildiz M."/>
            <person name="Macko-Podgorni A."/>
            <person name="Moranska E."/>
            <person name="Grzebelus E."/>
            <person name="Grzebelus D."/>
            <person name="Ashrafi H."/>
            <person name="Zheng Z."/>
            <person name="Cheng S."/>
            <person name="Spooner D."/>
            <person name="Van Deynze A."/>
            <person name="Simon P."/>
        </authorList>
    </citation>
    <scope>NUCLEOTIDE SEQUENCE [LARGE SCALE GENOMIC DNA]</scope>
    <source>
        <tissue evidence="2">Leaf</tissue>
    </source>
</reference>
<feature type="region of interest" description="Disordered" evidence="1">
    <location>
        <begin position="472"/>
        <end position="566"/>
    </location>
</feature>
<protein>
    <submittedName>
        <fullName evidence="2">Uncharacterized protein</fullName>
    </submittedName>
</protein>
<evidence type="ECO:0000313" key="2">
    <source>
        <dbReference type="EMBL" id="KZM92772.1"/>
    </source>
</evidence>
<keyword evidence="4" id="KW-1185">Reference proteome</keyword>
<feature type="compositionally biased region" description="Polar residues" evidence="1">
    <location>
        <begin position="537"/>
        <end position="562"/>
    </location>
</feature>
<sequence length="962" mass="108773">MPELTQTNDEFWSKDVSYDQLQKFWADMSEQGRQELLRVDKQALFEKARNNMFCSRCHGFLLEEFSQIVMYQNRKTDGSQGDDDQDPSIHPWGCLATTRDGALTLLDGYLFSTSLKGIQNVFDNARKRERERKLNNPNACGVGGRRWKGPGTREACAVHNARIPLERMVGFWSSLGKESRQSLLKMKEEDFIERLVHRFDRKKFCKDCRKNVVREFKELKELMRIRKEPGFQCEISGDTVQVDWSHTFIDSHRTYHHFEWAIGSEKGKSDISNFQNVGLSGIVQVNGLDLRGLDACYVTLRAWKTDGDCTEFSVKAHTLKGQQCIHRRLLVGDGLVAITEGESIRDFFKHAEEVMKEDADLVDDDGNRLDGECSRIQKHAKTPELAREFLLDAATVIFKEQVEKAFRERTARQNAHSVFVSFALKYLEDSAHVACKEILTLEKQMKLLEEEVMEKNEEEERKERRRIKEREKKLRRKERTRETERHRDDCSPTDQQIALEVSIAESTMDNDKPDAIKKGKVMLSRNEQRTIGHASKNMHNSSDISTDENLTTSSDKNGSSGSDHLEYSVRKLKKRYKQDKNNKCSIHRQPGVVSGSGIMVKKSEQSYLDNHFGSSSMTTTGLNKHSRSSAAKSIIRDGRSKLHERVHCSNMMSDSGELPAHSCYQHSDYRGKVESCCMTTPAGQKYVCKPHPASLDMSKLSNFGNKLTLGDYITDSCGRLNLFVAENVPSSRSSTSSSDAMEPYKNLESSGALCYEVGGQKTVIIKGRGDVEEELAMGNNGPSGFHLDKETCQHSEELMESQIQMCSYLTETKEPSSNSISSSDSRSLCLNEGDCDGSSPNPQIIEPLSTLNSDDTSQQSEERDIPKKQDPFETKPNAPVKKNLNSDISQANDKDFSLFHFGGPFALAAAYKSDPLLEDAVGGLSLTKCIHQSKGDRTCSRKEFIREYSLFASCKGITFSIF</sequence>
<feature type="region of interest" description="Disordered" evidence="1">
    <location>
        <begin position="813"/>
        <end position="885"/>
    </location>
</feature>
<evidence type="ECO:0000313" key="3">
    <source>
        <dbReference type="EMBL" id="WOH07210.1"/>
    </source>
</evidence>
<feature type="compositionally biased region" description="Basic and acidic residues" evidence="1">
    <location>
        <begin position="479"/>
        <end position="490"/>
    </location>
</feature>
<feature type="compositionally biased region" description="Polar residues" evidence="1">
    <location>
        <begin position="849"/>
        <end position="859"/>
    </location>
</feature>
<dbReference type="STRING" id="79200.A0A161ZX52"/>